<keyword evidence="11" id="KW-1185">Reference proteome</keyword>
<name>A0ABU5VWZ7_9BACT</name>
<dbReference type="Pfam" id="PF02578">
    <property type="entry name" value="Cu-oxidase_4"/>
    <property type="match status" value="1"/>
</dbReference>
<dbReference type="PANTHER" id="PTHR30616:SF2">
    <property type="entry name" value="PURINE NUCLEOSIDE PHOSPHORYLASE LACC1"/>
    <property type="match status" value="1"/>
</dbReference>
<dbReference type="EMBL" id="JAYGJQ010000002">
    <property type="protein sequence ID" value="MEA9356873.1"/>
    <property type="molecule type" value="Genomic_DNA"/>
</dbReference>
<keyword evidence="4" id="KW-0479">Metal-binding</keyword>
<dbReference type="RefSeq" id="WP_323576768.1">
    <property type="nucleotide sequence ID" value="NZ_JAYGJQ010000002.1"/>
</dbReference>
<evidence type="ECO:0000256" key="7">
    <source>
        <dbReference type="ARBA" id="ARBA00047989"/>
    </source>
</evidence>
<protein>
    <submittedName>
        <fullName evidence="10">Polyphenol oxidase family protein</fullName>
    </submittedName>
</protein>
<organism evidence="10 11">
    <name type="scientific">Bacteriovorax antarcticus</name>
    <dbReference type="NCBI Taxonomy" id="3088717"/>
    <lineage>
        <taxon>Bacteria</taxon>
        <taxon>Pseudomonadati</taxon>
        <taxon>Bdellovibrionota</taxon>
        <taxon>Bacteriovoracia</taxon>
        <taxon>Bacteriovoracales</taxon>
        <taxon>Bacteriovoracaceae</taxon>
        <taxon>Bacteriovorax</taxon>
    </lineage>
</organism>
<evidence type="ECO:0000256" key="5">
    <source>
        <dbReference type="ARBA" id="ARBA00022801"/>
    </source>
</evidence>
<dbReference type="InterPro" id="IPR038371">
    <property type="entry name" value="Cu_polyphenol_OxRdtase_sf"/>
</dbReference>
<comment type="caution">
    <text evidence="10">The sequence shown here is derived from an EMBL/GenBank/DDBJ whole genome shotgun (WGS) entry which is preliminary data.</text>
</comment>
<keyword evidence="3" id="KW-0808">Transferase</keyword>
<comment type="similarity">
    <text evidence="2">Belongs to the purine nucleoside phosphorylase YfiH/LACC1 family.</text>
</comment>
<evidence type="ECO:0000256" key="6">
    <source>
        <dbReference type="ARBA" id="ARBA00022833"/>
    </source>
</evidence>
<comment type="catalytic activity">
    <reaction evidence="7">
        <text>adenosine + H2O + H(+) = inosine + NH4(+)</text>
        <dbReference type="Rhea" id="RHEA:24408"/>
        <dbReference type="ChEBI" id="CHEBI:15377"/>
        <dbReference type="ChEBI" id="CHEBI:15378"/>
        <dbReference type="ChEBI" id="CHEBI:16335"/>
        <dbReference type="ChEBI" id="CHEBI:17596"/>
        <dbReference type="ChEBI" id="CHEBI:28938"/>
        <dbReference type="EC" id="3.5.4.4"/>
    </reaction>
    <physiologicalReaction direction="left-to-right" evidence="7">
        <dbReference type="Rhea" id="RHEA:24409"/>
    </physiologicalReaction>
</comment>
<dbReference type="SUPFAM" id="SSF64438">
    <property type="entry name" value="CNF1/YfiH-like putative cysteine hydrolases"/>
    <property type="match status" value="1"/>
</dbReference>
<dbReference type="CDD" id="cd16833">
    <property type="entry name" value="YfiH"/>
    <property type="match status" value="1"/>
</dbReference>
<evidence type="ECO:0000256" key="9">
    <source>
        <dbReference type="ARBA" id="ARBA00049893"/>
    </source>
</evidence>
<evidence type="ECO:0000256" key="3">
    <source>
        <dbReference type="ARBA" id="ARBA00022679"/>
    </source>
</evidence>
<dbReference type="PANTHER" id="PTHR30616">
    <property type="entry name" value="UNCHARACTERIZED PROTEIN YFIH"/>
    <property type="match status" value="1"/>
</dbReference>
<evidence type="ECO:0000256" key="1">
    <source>
        <dbReference type="ARBA" id="ARBA00000553"/>
    </source>
</evidence>
<evidence type="ECO:0000256" key="8">
    <source>
        <dbReference type="ARBA" id="ARBA00048968"/>
    </source>
</evidence>
<evidence type="ECO:0000256" key="4">
    <source>
        <dbReference type="ARBA" id="ARBA00022723"/>
    </source>
</evidence>
<dbReference type="Gene3D" id="3.60.140.10">
    <property type="entry name" value="CNF1/YfiH-like putative cysteine hydrolases"/>
    <property type="match status" value="1"/>
</dbReference>
<evidence type="ECO:0000313" key="11">
    <source>
        <dbReference type="Proteomes" id="UP001302274"/>
    </source>
</evidence>
<comment type="catalytic activity">
    <reaction evidence="9">
        <text>S-methyl-5'-thioadenosine + phosphate = 5-(methylsulfanyl)-alpha-D-ribose 1-phosphate + adenine</text>
        <dbReference type="Rhea" id="RHEA:11852"/>
        <dbReference type="ChEBI" id="CHEBI:16708"/>
        <dbReference type="ChEBI" id="CHEBI:17509"/>
        <dbReference type="ChEBI" id="CHEBI:43474"/>
        <dbReference type="ChEBI" id="CHEBI:58533"/>
        <dbReference type="EC" id="2.4.2.28"/>
    </reaction>
    <physiologicalReaction direction="left-to-right" evidence="9">
        <dbReference type="Rhea" id="RHEA:11853"/>
    </physiologicalReaction>
</comment>
<comment type="catalytic activity">
    <reaction evidence="8">
        <text>adenosine + phosphate = alpha-D-ribose 1-phosphate + adenine</text>
        <dbReference type="Rhea" id="RHEA:27642"/>
        <dbReference type="ChEBI" id="CHEBI:16335"/>
        <dbReference type="ChEBI" id="CHEBI:16708"/>
        <dbReference type="ChEBI" id="CHEBI:43474"/>
        <dbReference type="ChEBI" id="CHEBI:57720"/>
        <dbReference type="EC" id="2.4.2.1"/>
    </reaction>
    <physiologicalReaction direction="left-to-right" evidence="8">
        <dbReference type="Rhea" id="RHEA:27643"/>
    </physiologicalReaction>
</comment>
<dbReference type="Proteomes" id="UP001302274">
    <property type="component" value="Unassembled WGS sequence"/>
</dbReference>
<sequence length="195" mass="22285">MISDITFEAPLLRGRFIVFNARPDFDFLKVKQTHSDLVIPEDKCSVEIEGDGIIGDSSVPKVILTADCVPIVLLGKDKHVVIHAGWRGLAQNILANDLVKSINPIYAFIGPHIRPEHYEVQPDFLSNFPNFSEAFTQHHGKIYFNMEYVATRQLVDAYLGIVIEDCGLCTFSNLKFHSYRRDKTTQRNWNIYFPK</sequence>
<dbReference type="InterPro" id="IPR011324">
    <property type="entry name" value="Cytotoxic_necrot_fac-like_cat"/>
</dbReference>
<accession>A0ABU5VWZ7</accession>
<evidence type="ECO:0000256" key="2">
    <source>
        <dbReference type="ARBA" id="ARBA00007353"/>
    </source>
</evidence>
<proteinExistence type="inferred from homology"/>
<comment type="catalytic activity">
    <reaction evidence="1">
        <text>inosine + phosphate = alpha-D-ribose 1-phosphate + hypoxanthine</text>
        <dbReference type="Rhea" id="RHEA:27646"/>
        <dbReference type="ChEBI" id="CHEBI:17368"/>
        <dbReference type="ChEBI" id="CHEBI:17596"/>
        <dbReference type="ChEBI" id="CHEBI:43474"/>
        <dbReference type="ChEBI" id="CHEBI:57720"/>
        <dbReference type="EC" id="2.4.2.1"/>
    </reaction>
    <physiologicalReaction direction="left-to-right" evidence="1">
        <dbReference type="Rhea" id="RHEA:27647"/>
    </physiologicalReaction>
</comment>
<keyword evidence="5" id="KW-0378">Hydrolase</keyword>
<evidence type="ECO:0000313" key="10">
    <source>
        <dbReference type="EMBL" id="MEA9356873.1"/>
    </source>
</evidence>
<reference evidence="10 11" key="1">
    <citation type="submission" date="2023-11" db="EMBL/GenBank/DDBJ databases">
        <title>A Novel Polar Bacteriovorax (B. antarcticus) Isolated from the Biocrust in Antarctica.</title>
        <authorList>
            <person name="Mun W."/>
            <person name="Choi S.Y."/>
            <person name="Mitchell R.J."/>
        </authorList>
    </citation>
    <scope>NUCLEOTIDE SEQUENCE [LARGE SCALE GENOMIC DNA]</scope>
    <source>
        <strain evidence="10 11">PP10</strain>
    </source>
</reference>
<gene>
    <name evidence="10" type="ORF">SHI21_11680</name>
</gene>
<dbReference type="InterPro" id="IPR003730">
    <property type="entry name" value="Cu_polyphenol_OxRdtase"/>
</dbReference>
<keyword evidence="6" id="KW-0862">Zinc</keyword>